<evidence type="ECO:0000256" key="6">
    <source>
        <dbReference type="ARBA" id="ARBA00023141"/>
    </source>
</evidence>
<dbReference type="UniPathway" id="UPA00035">
    <property type="reaction ID" value="UER00044"/>
</dbReference>
<dbReference type="PANTHER" id="PTHR43406">
    <property type="entry name" value="TRYPTOPHAN SYNTHASE, ALPHA CHAIN"/>
    <property type="match status" value="1"/>
</dbReference>
<keyword evidence="4 9" id="KW-0028">Amino-acid biosynthesis</keyword>
<evidence type="ECO:0000256" key="9">
    <source>
        <dbReference type="HAMAP-Rule" id="MF_00131"/>
    </source>
</evidence>
<dbReference type="InterPro" id="IPR018204">
    <property type="entry name" value="Trp_synthase_alpha_AS"/>
</dbReference>
<dbReference type="PANTHER" id="PTHR43406:SF1">
    <property type="entry name" value="TRYPTOPHAN SYNTHASE ALPHA CHAIN, CHLOROPLASTIC"/>
    <property type="match status" value="1"/>
</dbReference>
<comment type="caution">
    <text evidence="11">The sequence shown here is derived from an EMBL/GenBank/DDBJ whole genome shotgun (WGS) entry which is preliminary data.</text>
</comment>
<comment type="catalytic activity">
    <reaction evidence="8 9">
        <text>(1S,2R)-1-C-(indol-3-yl)glycerol 3-phosphate + L-serine = D-glyceraldehyde 3-phosphate + L-tryptophan + H2O</text>
        <dbReference type="Rhea" id="RHEA:10532"/>
        <dbReference type="ChEBI" id="CHEBI:15377"/>
        <dbReference type="ChEBI" id="CHEBI:33384"/>
        <dbReference type="ChEBI" id="CHEBI:57912"/>
        <dbReference type="ChEBI" id="CHEBI:58866"/>
        <dbReference type="ChEBI" id="CHEBI:59776"/>
        <dbReference type="EC" id="4.2.1.20"/>
    </reaction>
</comment>
<dbReference type="HAMAP" id="MF_00131">
    <property type="entry name" value="Trp_synth_alpha"/>
    <property type="match status" value="1"/>
</dbReference>
<dbReference type="FunFam" id="3.20.20.70:FF:000037">
    <property type="entry name" value="Tryptophan synthase alpha chain"/>
    <property type="match status" value="1"/>
</dbReference>
<reference evidence="11 12" key="1">
    <citation type="submission" date="2013-08" db="EMBL/GenBank/DDBJ databases">
        <title>Lactobacillus wasatchii sp. WDC04, a late gas producing bacteria isolated from aged chedder cheese.</title>
        <authorList>
            <person name="Oberg C.J."/>
            <person name="Culumber M."/>
            <person name="McMahon D.J."/>
            <person name="Broadbent J.R."/>
            <person name="Oberg T.S."/>
            <person name="Ortaki F."/>
        </authorList>
    </citation>
    <scope>NUCLEOTIDE SEQUENCE [LARGE SCALE GENOMIC DNA]</scope>
    <source>
        <strain evidence="11 12">WDC04</strain>
    </source>
</reference>
<comment type="similarity">
    <text evidence="9 10">Belongs to the TrpA family.</text>
</comment>
<feature type="active site" description="Proton acceptor" evidence="9">
    <location>
        <position position="44"/>
    </location>
</feature>
<protein>
    <recommendedName>
        <fullName evidence="9">Tryptophan synthase alpha chain</fullName>
        <ecNumber evidence="9">4.2.1.20</ecNumber>
    </recommendedName>
</protein>
<evidence type="ECO:0000256" key="1">
    <source>
        <dbReference type="ARBA" id="ARBA00003365"/>
    </source>
</evidence>
<evidence type="ECO:0000256" key="7">
    <source>
        <dbReference type="ARBA" id="ARBA00023239"/>
    </source>
</evidence>
<comment type="function">
    <text evidence="1 9">The alpha subunit is responsible for the aldol cleavage of indoleglycerol phosphate to indole and glyceraldehyde 3-phosphate.</text>
</comment>
<dbReference type="Pfam" id="PF00290">
    <property type="entry name" value="Trp_syntA"/>
    <property type="match status" value="1"/>
</dbReference>
<dbReference type="PROSITE" id="PS00167">
    <property type="entry name" value="TRP_SYNTHASE_ALPHA"/>
    <property type="match status" value="1"/>
</dbReference>
<dbReference type="NCBIfam" id="TIGR00262">
    <property type="entry name" value="trpA"/>
    <property type="match status" value="1"/>
</dbReference>
<dbReference type="OrthoDB" id="9804578at2"/>
<feature type="active site" description="Proton acceptor" evidence="9">
    <location>
        <position position="55"/>
    </location>
</feature>
<dbReference type="SUPFAM" id="SSF51366">
    <property type="entry name" value="Ribulose-phoshate binding barrel"/>
    <property type="match status" value="1"/>
</dbReference>
<evidence type="ECO:0000313" key="12">
    <source>
        <dbReference type="Proteomes" id="UP000032279"/>
    </source>
</evidence>
<evidence type="ECO:0000256" key="5">
    <source>
        <dbReference type="ARBA" id="ARBA00022822"/>
    </source>
</evidence>
<dbReference type="Gene3D" id="3.20.20.70">
    <property type="entry name" value="Aldolase class I"/>
    <property type="match status" value="1"/>
</dbReference>
<keyword evidence="6 9" id="KW-0057">Aromatic amino acid biosynthesis</keyword>
<evidence type="ECO:0000256" key="10">
    <source>
        <dbReference type="RuleBase" id="RU003662"/>
    </source>
</evidence>
<evidence type="ECO:0000313" key="11">
    <source>
        <dbReference type="EMBL" id="KIS03739.1"/>
    </source>
</evidence>
<dbReference type="InterPro" id="IPR002028">
    <property type="entry name" value="Trp_synthase_suA"/>
</dbReference>
<keyword evidence="7 9" id="KW-0456">Lyase</keyword>
<dbReference type="PATRIC" id="fig|1335616.4.peg.646"/>
<name>A0A0D0YWW1_9LACO</name>
<evidence type="ECO:0000256" key="3">
    <source>
        <dbReference type="ARBA" id="ARBA00011270"/>
    </source>
</evidence>
<comment type="pathway">
    <text evidence="2 9">Amino-acid biosynthesis; L-tryptophan biosynthesis; L-tryptophan from chorismate: step 5/5.</text>
</comment>
<dbReference type="InterPro" id="IPR011060">
    <property type="entry name" value="RibuloseP-bd_barrel"/>
</dbReference>
<dbReference type="AlphaFoldDB" id="A0A0D0YWW1"/>
<proteinExistence type="inferred from homology"/>
<dbReference type="CDD" id="cd04724">
    <property type="entry name" value="Tryptophan_synthase_alpha"/>
    <property type="match status" value="1"/>
</dbReference>
<dbReference type="STRING" id="1335616.WDC_0651"/>
<dbReference type="GO" id="GO:0004834">
    <property type="term" value="F:tryptophan synthase activity"/>
    <property type="evidence" value="ECO:0007669"/>
    <property type="project" value="UniProtKB-UniRule"/>
</dbReference>
<comment type="subunit">
    <text evidence="3 9">Tetramer of two alpha and two beta chains.</text>
</comment>
<sequence length="259" mass="27760">MTNLQAAFAGENTFVGFTVAGDPSVEKSVEYVVAMAQAGADVVELGIPFSDPVADGPVIQAADLRAFAADITTDKIFAMVAQIREQTDVPLVFLSYANKIFDYGYDKFYQRCEELNVSGTVIPDLPVEERDEIVPFATKHGVSVIPLVAPTSDKRIPKIVAGTTGFIYLVSSLGVTGVRDEVAHDLIQTVQQIKAVTDTPVVVGFGIHTAKQVQQMNQIADGAIVGSGIVKLIEKNPNDATEAIKAYVREMKGNVSVQN</sequence>
<accession>A0A0D0YWW1</accession>
<organism evidence="11 12">
    <name type="scientific">Paucilactobacillus wasatchensis</name>
    <dbReference type="NCBI Taxonomy" id="1335616"/>
    <lineage>
        <taxon>Bacteria</taxon>
        <taxon>Bacillati</taxon>
        <taxon>Bacillota</taxon>
        <taxon>Bacilli</taxon>
        <taxon>Lactobacillales</taxon>
        <taxon>Lactobacillaceae</taxon>
        <taxon>Paucilactobacillus</taxon>
    </lineage>
</organism>
<keyword evidence="12" id="KW-1185">Reference proteome</keyword>
<dbReference type="EC" id="4.2.1.20" evidence="9"/>
<gene>
    <name evidence="9 11" type="primary">trpA</name>
    <name evidence="11" type="ORF">WDC_0651</name>
</gene>
<evidence type="ECO:0000256" key="2">
    <source>
        <dbReference type="ARBA" id="ARBA00004733"/>
    </source>
</evidence>
<dbReference type="InterPro" id="IPR013785">
    <property type="entry name" value="Aldolase_TIM"/>
</dbReference>
<evidence type="ECO:0000256" key="4">
    <source>
        <dbReference type="ARBA" id="ARBA00022605"/>
    </source>
</evidence>
<dbReference type="GO" id="GO:0005829">
    <property type="term" value="C:cytosol"/>
    <property type="evidence" value="ECO:0007669"/>
    <property type="project" value="TreeGrafter"/>
</dbReference>
<dbReference type="EMBL" id="AWTT01000011">
    <property type="protein sequence ID" value="KIS03739.1"/>
    <property type="molecule type" value="Genomic_DNA"/>
</dbReference>
<evidence type="ECO:0000256" key="8">
    <source>
        <dbReference type="ARBA" id="ARBA00049047"/>
    </source>
</evidence>
<dbReference type="RefSeq" id="WP_044010355.1">
    <property type="nucleotide sequence ID" value="NZ_AWTT01000011.1"/>
</dbReference>
<keyword evidence="5 9" id="KW-0822">Tryptophan biosynthesis</keyword>
<dbReference type="Proteomes" id="UP000032279">
    <property type="component" value="Unassembled WGS sequence"/>
</dbReference>